<keyword evidence="4 5" id="KW-0472">Membrane</keyword>
<dbReference type="GO" id="GO:0016020">
    <property type="term" value="C:membrane"/>
    <property type="evidence" value="ECO:0007669"/>
    <property type="project" value="UniProtKB-SubCell"/>
</dbReference>
<dbReference type="InterPro" id="IPR008253">
    <property type="entry name" value="Marvel"/>
</dbReference>
<evidence type="ECO:0000313" key="8">
    <source>
        <dbReference type="WBParaSite" id="GPUH_0000898701-mRNA-1"/>
    </source>
</evidence>
<dbReference type="WBParaSite" id="GPUH_0000898701-mRNA-1">
    <property type="protein sequence ID" value="GPUH_0000898701-mRNA-1"/>
    <property type="gene ID" value="GPUH_0000898701"/>
</dbReference>
<evidence type="ECO:0000256" key="1">
    <source>
        <dbReference type="ARBA" id="ARBA00004141"/>
    </source>
</evidence>
<reference evidence="8" key="1">
    <citation type="submission" date="2016-06" db="UniProtKB">
        <authorList>
            <consortium name="WormBaseParasite"/>
        </authorList>
    </citation>
    <scope>IDENTIFICATION</scope>
</reference>
<keyword evidence="2 5" id="KW-0812">Transmembrane</keyword>
<feature type="transmembrane region" description="Helical" evidence="6">
    <location>
        <begin position="55"/>
        <end position="80"/>
    </location>
</feature>
<evidence type="ECO:0000256" key="4">
    <source>
        <dbReference type="ARBA" id="ARBA00023136"/>
    </source>
</evidence>
<dbReference type="Pfam" id="PF01284">
    <property type="entry name" value="MARVEL"/>
    <property type="match status" value="1"/>
</dbReference>
<dbReference type="PROSITE" id="PS51225">
    <property type="entry name" value="MARVEL"/>
    <property type="match status" value="1"/>
</dbReference>
<proteinExistence type="predicted"/>
<dbReference type="PANTHER" id="PTHR22776:SF49">
    <property type="entry name" value="MARVEL DOMAIN-CONTAINING PROTEIN"/>
    <property type="match status" value="1"/>
</dbReference>
<dbReference type="InterPro" id="IPR050578">
    <property type="entry name" value="MARVEL-CKLF_proteins"/>
</dbReference>
<dbReference type="PANTHER" id="PTHR22776">
    <property type="entry name" value="MARVEL-CONTAINING POTENTIAL LIPID RAFT-ASSOCIATED PROTEIN"/>
    <property type="match status" value="1"/>
</dbReference>
<name>A0A183DJT6_9BILA</name>
<sequence length="97" mass="10697">LDFICFICVLAGGPSYYAGAGWATFVCIFGMMVTLTLLVLYLFRIVDMFQQMPWIVSEMIFCFAWAIFFFICGCVLAVAAARFHGVTGYGAAAVSFD</sequence>
<feature type="transmembrane region" description="Helical" evidence="6">
    <location>
        <begin position="20"/>
        <end position="43"/>
    </location>
</feature>
<feature type="domain" description="MARVEL" evidence="7">
    <location>
        <begin position="1"/>
        <end position="97"/>
    </location>
</feature>
<keyword evidence="3 6" id="KW-1133">Transmembrane helix</keyword>
<comment type="subcellular location">
    <subcellularLocation>
        <location evidence="1">Membrane</location>
        <topology evidence="1">Multi-pass membrane protein</topology>
    </subcellularLocation>
</comment>
<protein>
    <submittedName>
        <fullName evidence="8">MARVEL domain-containing protein</fullName>
    </submittedName>
</protein>
<evidence type="ECO:0000256" key="5">
    <source>
        <dbReference type="PROSITE-ProRule" id="PRU00581"/>
    </source>
</evidence>
<evidence type="ECO:0000256" key="6">
    <source>
        <dbReference type="SAM" id="Phobius"/>
    </source>
</evidence>
<evidence type="ECO:0000256" key="2">
    <source>
        <dbReference type="ARBA" id="ARBA00022692"/>
    </source>
</evidence>
<organism evidence="8">
    <name type="scientific">Gongylonema pulchrum</name>
    <dbReference type="NCBI Taxonomy" id="637853"/>
    <lineage>
        <taxon>Eukaryota</taxon>
        <taxon>Metazoa</taxon>
        <taxon>Ecdysozoa</taxon>
        <taxon>Nematoda</taxon>
        <taxon>Chromadorea</taxon>
        <taxon>Rhabditida</taxon>
        <taxon>Spirurina</taxon>
        <taxon>Spiruromorpha</taxon>
        <taxon>Spiruroidea</taxon>
        <taxon>Gongylonematidae</taxon>
        <taxon>Gongylonema</taxon>
    </lineage>
</organism>
<accession>A0A183DJT6</accession>
<evidence type="ECO:0000256" key="3">
    <source>
        <dbReference type="ARBA" id="ARBA00022989"/>
    </source>
</evidence>
<evidence type="ECO:0000259" key="7">
    <source>
        <dbReference type="PROSITE" id="PS51225"/>
    </source>
</evidence>
<dbReference type="AlphaFoldDB" id="A0A183DJT6"/>